<evidence type="ECO:0000256" key="3">
    <source>
        <dbReference type="ARBA" id="ARBA00023002"/>
    </source>
</evidence>
<dbReference type="EMBL" id="KN848068">
    <property type="protein sequence ID" value="KIX99816.1"/>
    <property type="molecule type" value="Genomic_DNA"/>
</dbReference>
<accession>A0A0D2IS38</accession>
<dbReference type="Pfam" id="PF13561">
    <property type="entry name" value="adh_short_C2"/>
    <property type="match status" value="1"/>
</dbReference>
<evidence type="ECO:0000256" key="2">
    <source>
        <dbReference type="ARBA" id="ARBA00022857"/>
    </source>
</evidence>
<feature type="compositionally biased region" description="Low complexity" evidence="4">
    <location>
        <begin position="14"/>
        <end position="29"/>
    </location>
</feature>
<comment type="similarity">
    <text evidence="1">Belongs to the short-chain dehydrogenases/reductases (SDR) family.</text>
</comment>
<dbReference type="Gene3D" id="3.40.50.720">
    <property type="entry name" value="NAD(P)-binding Rossmann-like Domain"/>
    <property type="match status" value="1"/>
</dbReference>
<dbReference type="PANTHER" id="PTHR48107">
    <property type="entry name" value="NADPH-DEPENDENT ALDEHYDE REDUCTASE-LIKE PROTEIN, CHLOROPLASTIC-RELATED"/>
    <property type="match status" value="1"/>
</dbReference>
<dbReference type="AlphaFoldDB" id="A0A0D2IS38"/>
<dbReference type="InterPro" id="IPR036291">
    <property type="entry name" value="NAD(P)-bd_dom_sf"/>
</dbReference>
<keyword evidence="3" id="KW-0560">Oxidoreductase</keyword>
<keyword evidence="2" id="KW-0521">NADP</keyword>
<organism evidence="5 6">
    <name type="scientific">Fonsecaea multimorphosa CBS 102226</name>
    <dbReference type="NCBI Taxonomy" id="1442371"/>
    <lineage>
        <taxon>Eukaryota</taxon>
        <taxon>Fungi</taxon>
        <taxon>Dikarya</taxon>
        <taxon>Ascomycota</taxon>
        <taxon>Pezizomycotina</taxon>
        <taxon>Eurotiomycetes</taxon>
        <taxon>Chaetothyriomycetidae</taxon>
        <taxon>Chaetothyriales</taxon>
        <taxon>Herpotrichiellaceae</taxon>
        <taxon>Fonsecaea</taxon>
    </lineage>
</organism>
<dbReference type="SUPFAM" id="SSF51735">
    <property type="entry name" value="NAD(P)-binding Rossmann-fold domains"/>
    <property type="match status" value="1"/>
</dbReference>
<dbReference type="PRINTS" id="PR00080">
    <property type="entry name" value="SDRFAMILY"/>
</dbReference>
<dbReference type="STRING" id="1442371.A0A0D2IS38"/>
<dbReference type="InterPro" id="IPR020904">
    <property type="entry name" value="Sc_DH/Rdtase_CS"/>
</dbReference>
<evidence type="ECO:0000313" key="6">
    <source>
        <dbReference type="Proteomes" id="UP000053411"/>
    </source>
</evidence>
<proteinExistence type="inferred from homology"/>
<name>A0A0D2IS38_9EURO</name>
<evidence type="ECO:0000313" key="5">
    <source>
        <dbReference type="EMBL" id="KIX99816.1"/>
    </source>
</evidence>
<dbReference type="GO" id="GO:0016614">
    <property type="term" value="F:oxidoreductase activity, acting on CH-OH group of donors"/>
    <property type="evidence" value="ECO:0007669"/>
    <property type="project" value="UniProtKB-ARBA"/>
</dbReference>
<evidence type="ECO:0008006" key="7">
    <source>
        <dbReference type="Google" id="ProtNLM"/>
    </source>
</evidence>
<feature type="region of interest" description="Disordered" evidence="4">
    <location>
        <begin position="8"/>
        <end position="37"/>
    </location>
</feature>
<dbReference type="PRINTS" id="PR00081">
    <property type="entry name" value="GDHRDH"/>
</dbReference>
<keyword evidence="6" id="KW-1185">Reference proteome</keyword>
<dbReference type="InterPro" id="IPR002347">
    <property type="entry name" value="SDR_fam"/>
</dbReference>
<evidence type="ECO:0000256" key="1">
    <source>
        <dbReference type="ARBA" id="ARBA00006484"/>
    </source>
</evidence>
<dbReference type="RefSeq" id="XP_016633939.1">
    <property type="nucleotide sequence ID" value="XM_016774959.1"/>
</dbReference>
<sequence length="289" mass="30165">MKQFKAIISKHKSSQTSSSQQVTPSTTPTNKSPATTQSIVMSSAPLSGKVAVITGGTKGIGASTAMLLVKLGAKVVVNYGRDSAAAEKIVSQLGSDKAYAVQADAGSVAGVEHLVQETVKKYGKIDILIPNAGILPMKTVESTTEEDFDRTFNLNVKGPFFLVQKALPHMAPGSSIVLISTTLCHASVVQGPYTLYCTTKGAIEQLTRLLSKDLLASKGIRVNAIAPGPTATDLFLEGKSEQVLKMLASFSPANRLGKPEDIAEGIAFLCGPGSGWVSGQTIRVNGGFA</sequence>
<dbReference type="PROSITE" id="PS00061">
    <property type="entry name" value="ADH_SHORT"/>
    <property type="match status" value="1"/>
</dbReference>
<gene>
    <name evidence="5" type="ORF">Z520_04452</name>
</gene>
<protein>
    <recommendedName>
        <fullName evidence="7">NAD(P)-binding protein</fullName>
    </recommendedName>
</protein>
<evidence type="ECO:0000256" key="4">
    <source>
        <dbReference type="SAM" id="MobiDB-lite"/>
    </source>
</evidence>
<dbReference type="OrthoDB" id="47007at2759"/>
<dbReference type="VEuPathDB" id="FungiDB:Z520_04452"/>
<reference evidence="5 6" key="1">
    <citation type="submission" date="2015-01" db="EMBL/GenBank/DDBJ databases">
        <title>The Genome Sequence of Fonsecaea multimorphosa CBS 102226.</title>
        <authorList>
            <consortium name="The Broad Institute Genomics Platform"/>
            <person name="Cuomo C."/>
            <person name="de Hoog S."/>
            <person name="Gorbushina A."/>
            <person name="Stielow B."/>
            <person name="Teixiera M."/>
            <person name="Abouelleil A."/>
            <person name="Chapman S.B."/>
            <person name="Priest M."/>
            <person name="Young S.K."/>
            <person name="Wortman J."/>
            <person name="Nusbaum C."/>
            <person name="Birren B."/>
        </authorList>
    </citation>
    <scope>NUCLEOTIDE SEQUENCE [LARGE SCALE GENOMIC DNA]</scope>
    <source>
        <strain evidence="5 6">CBS 102226</strain>
    </source>
</reference>
<dbReference type="GeneID" id="27710198"/>
<dbReference type="Proteomes" id="UP000053411">
    <property type="component" value="Unassembled WGS sequence"/>
</dbReference>
<dbReference type="PANTHER" id="PTHR48107:SF7">
    <property type="entry name" value="RE15974P"/>
    <property type="match status" value="1"/>
</dbReference>
<dbReference type="FunFam" id="3.40.50.720:FF:000084">
    <property type="entry name" value="Short-chain dehydrogenase reductase"/>
    <property type="match status" value="1"/>
</dbReference>